<protein>
    <submittedName>
        <fullName evidence="5">Phenylalanine aminotransferase</fullName>
        <ecNumber evidence="5">2.6.1.-</ecNumber>
    </submittedName>
</protein>
<evidence type="ECO:0000259" key="4">
    <source>
        <dbReference type="Pfam" id="PF00155"/>
    </source>
</evidence>
<evidence type="ECO:0000256" key="2">
    <source>
        <dbReference type="ARBA" id="ARBA00022679"/>
    </source>
</evidence>
<dbReference type="KEGG" id="gom:D7316_01884"/>
<keyword evidence="3" id="KW-0663">Pyridoxal phosphate</keyword>
<dbReference type="PANTHER" id="PTHR43643:SF3">
    <property type="entry name" value="HISTIDINOL-PHOSPHATE AMINOTRANSFERASE"/>
    <property type="match status" value="1"/>
</dbReference>
<dbReference type="Proteomes" id="UP000271469">
    <property type="component" value="Chromosome"/>
</dbReference>
<organism evidence="5 6">
    <name type="scientific">Gordonia insulae</name>
    <dbReference type="NCBI Taxonomy" id="2420509"/>
    <lineage>
        <taxon>Bacteria</taxon>
        <taxon>Bacillati</taxon>
        <taxon>Actinomycetota</taxon>
        <taxon>Actinomycetes</taxon>
        <taxon>Mycobacteriales</taxon>
        <taxon>Gordoniaceae</taxon>
        <taxon>Gordonia</taxon>
    </lineage>
</organism>
<name>A0A3G8JLH1_9ACTN</name>
<reference evidence="5 6" key="1">
    <citation type="submission" date="2018-11" db="EMBL/GenBank/DDBJ databases">
        <title>Gordonia insulae sp. nov., isolated from an island soil.</title>
        <authorList>
            <person name="Kim Y.S."/>
            <person name="Kim S.B."/>
        </authorList>
    </citation>
    <scope>NUCLEOTIDE SEQUENCE [LARGE SCALE GENOMIC DNA]</scope>
    <source>
        <strain evidence="5 6">MMS17-SY073</strain>
    </source>
</reference>
<dbReference type="Pfam" id="PF00155">
    <property type="entry name" value="Aminotran_1_2"/>
    <property type="match status" value="1"/>
</dbReference>
<keyword evidence="1 5" id="KW-0032">Aminotransferase</keyword>
<dbReference type="AlphaFoldDB" id="A0A3G8JLH1"/>
<dbReference type="InterPro" id="IPR004839">
    <property type="entry name" value="Aminotransferase_I/II_large"/>
</dbReference>
<dbReference type="GO" id="GO:0008483">
    <property type="term" value="F:transaminase activity"/>
    <property type="evidence" value="ECO:0007669"/>
    <property type="project" value="UniProtKB-KW"/>
</dbReference>
<dbReference type="InterPro" id="IPR015424">
    <property type="entry name" value="PyrdxlP-dep_Trfase"/>
</dbReference>
<evidence type="ECO:0000313" key="5">
    <source>
        <dbReference type="EMBL" id="AZG45289.1"/>
    </source>
</evidence>
<dbReference type="InterPro" id="IPR015422">
    <property type="entry name" value="PyrdxlP-dep_Trfase_small"/>
</dbReference>
<dbReference type="EC" id="2.6.1.-" evidence="5"/>
<dbReference type="Gene3D" id="3.90.1150.10">
    <property type="entry name" value="Aspartate Aminotransferase, domain 1"/>
    <property type="match status" value="1"/>
</dbReference>
<feature type="domain" description="Aminotransferase class I/classII large" evidence="4">
    <location>
        <begin position="15"/>
        <end position="338"/>
    </location>
</feature>
<evidence type="ECO:0000256" key="1">
    <source>
        <dbReference type="ARBA" id="ARBA00022576"/>
    </source>
</evidence>
<proteinExistence type="predicted"/>
<dbReference type="InterPro" id="IPR015421">
    <property type="entry name" value="PyrdxlP-dep_Trfase_major"/>
</dbReference>
<sequence length="345" mass="36165">MSPPFAPRAGARPPVRLNLNESAYPPLPSVADVLREGVVSANRYPDFLPDATRVVIADRLGVPAELITVGAGATGIALSALQMCARRAASRGTATPAMVTATPTFDGYPILAAMVGMRMDAVALGDDGRVDLDDLFATVTPDTVAVVVCSPHNPTGSVVDEEDLHEFIEALPTGVLTILDEAYVEFCARPPDLHRLAAHDDVLVLRTFSKAHGLAALRAGYGIGSPSVAAAMRRHEVPFALGSAAIAAIPVALDAEQQLAQRVHSMRQERARMVELLDAIGCRSLPSQANFLFLPGADGIAIGRLLGSCGVATKECAGRGTRITVGDRASTDYVVQSLRLTALTA</sequence>
<accession>A0A3G8JLH1</accession>
<dbReference type="RefSeq" id="WP_124708018.1">
    <property type="nucleotide sequence ID" value="NZ_CP033972.1"/>
</dbReference>
<dbReference type="OrthoDB" id="9809616at2"/>
<gene>
    <name evidence="5" type="primary">pat_2</name>
    <name evidence="5" type="ORF">D7316_01884</name>
</gene>
<dbReference type="EMBL" id="CP033972">
    <property type="protein sequence ID" value="AZG45289.1"/>
    <property type="molecule type" value="Genomic_DNA"/>
</dbReference>
<dbReference type="InterPro" id="IPR050106">
    <property type="entry name" value="HistidinolP_aminotransfase"/>
</dbReference>
<dbReference type="SUPFAM" id="SSF53383">
    <property type="entry name" value="PLP-dependent transferases"/>
    <property type="match status" value="1"/>
</dbReference>
<dbReference type="GO" id="GO:0030170">
    <property type="term" value="F:pyridoxal phosphate binding"/>
    <property type="evidence" value="ECO:0007669"/>
    <property type="project" value="InterPro"/>
</dbReference>
<dbReference type="PANTHER" id="PTHR43643">
    <property type="entry name" value="HISTIDINOL-PHOSPHATE AMINOTRANSFERASE 2"/>
    <property type="match status" value="1"/>
</dbReference>
<dbReference type="Gene3D" id="3.40.640.10">
    <property type="entry name" value="Type I PLP-dependent aspartate aminotransferase-like (Major domain)"/>
    <property type="match status" value="1"/>
</dbReference>
<dbReference type="CDD" id="cd00609">
    <property type="entry name" value="AAT_like"/>
    <property type="match status" value="1"/>
</dbReference>
<evidence type="ECO:0000256" key="3">
    <source>
        <dbReference type="ARBA" id="ARBA00022898"/>
    </source>
</evidence>
<keyword evidence="2 5" id="KW-0808">Transferase</keyword>
<keyword evidence="6" id="KW-1185">Reference proteome</keyword>
<evidence type="ECO:0000313" key="6">
    <source>
        <dbReference type="Proteomes" id="UP000271469"/>
    </source>
</evidence>